<proteinExistence type="predicted"/>
<gene>
    <name evidence="1" type="ORF">BpHYR1_000721</name>
</gene>
<evidence type="ECO:0000313" key="1">
    <source>
        <dbReference type="EMBL" id="RNA33296.1"/>
    </source>
</evidence>
<accession>A0A3M7SBW2</accession>
<dbReference type="AlphaFoldDB" id="A0A3M7SBW2"/>
<reference evidence="1 2" key="1">
    <citation type="journal article" date="2018" name="Sci. Rep.">
        <title>Genomic signatures of local adaptation to the degree of environmental predictability in rotifers.</title>
        <authorList>
            <person name="Franch-Gras L."/>
            <person name="Hahn C."/>
            <person name="Garcia-Roger E.M."/>
            <person name="Carmona M.J."/>
            <person name="Serra M."/>
            <person name="Gomez A."/>
        </authorList>
    </citation>
    <scope>NUCLEOTIDE SEQUENCE [LARGE SCALE GENOMIC DNA]</scope>
    <source>
        <strain evidence="1">HYR1</strain>
    </source>
</reference>
<sequence length="63" mass="7649">MKQCEKNVVFTFCGFFRLQQKYCDLKGDVNKNLENKIIHFQDVLKIKKWCTSSLWKKKSLKKY</sequence>
<name>A0A3M7SBW2_BRAPC</name>
<protein>
    <submittedName>
        <fullName evidence="1">Uncharacterized protein</fullName>
    </submittedName>
</protein>
<dbReference type="Proteomes" id="UP000276133">
    <property type="component" value="Unassembled WGS sequence"/>
</dbReference>
<dbReference type="EMBL" id="REGN01001660">
    <property type="protein sequence ID" value="RNA33296.1"/>
    <property type="molecule type" value="Genomic_DNA"/>
</dbReference>
<comment type="caution">
    <text evidence="1">The sequence shown here is derived from an EMBL/GenBank/DDBJ whole genome shotgun (WGS) entry which is preliminary data.</text>
</comment>
<keyword evidence="2" id="KW-1185">Reference proteome</keyword>
<evidence type="ECO:0000313" key="2">
    <source>
        <dbReference type="Proteomes" id="UP000276133"/>
    </source>
</evidence>
<organism evidence="1 2">
    <name type="scientific">Brachionus plicatilis</name>
    <name type="common">Marine rotifer</name>
    <name type="synonym">Brachionus muelleri</name>
    <dbReference type="NCBI Taxonomy" id="10195"/>
    <lineage>
        <taxon>Eukaryota</taxon>
        <taxon>Metazoa</taxon>
        <taxon>Spiralia</taxon>
        <taxon>Gnathifera</taxon>
        <taxon>Rotifera</taxon>
        <taxon>Eurotatoria</taxon>
        <taxon>Monogononta</taxon>
        <taxon>Pseudotrocha</taxon>
        <taxon>Ploima</taxon>
        <taxon>Brachionidae</taxon>
        <taxon>Brachionus</taxon>
    </lineage>
</organism>